<dbReference type="EMBL" id="JAVRAA010000011">
    <property type="protein sequence ID" value="MDT0339011.1"/>
    <property type="molecule type" value="Genomic_DNA"/>
</dbReference>
<dbReference type="AlphaFoldDB" id="A0AAE4GBY3"/>
<feature type="binding site" evidence="3">
    <location>
        <position position="67"/>
    </location>
    <ligand>
        <name>Mg(2+)</name>
        <dbReference type="ChEBI" id="CHEBI:18420"/>
        <label>1</label>
    </ligand>
</feature>
<keyword evidence="3" id="KW-0479">Metal-binding</keyword>
<feature type="binding site" evidence="3">
    <location>
        <position position="297"/>
    </location>
    <ligand>
        <name>Mg(2+)</name>
        <dbReference type="ChEBI" id="CHEBI:18420"/>
        <label>1</label>
    </ligand>
</feature>
<sequence>MSSTNLRDRIFASLALAGMGDALGAQTEQWSIDEIAARHGGLVTRFGTPPDDTFAGANAGKRAEVTDDASQMYYLARALIAADGRLDYDGWVSCLLDWASTSPKAGFMGPSTALMVKALQEGGDVNEVGIIGRSRRKMTTIGITNGAAMRVAPAGLIHPGDLAAACEQALVTCLPSHDTDVAISAACSISAATAQALVSDDLQQVLAAATHGGRMGERMASQHARSVAGPNYLARLEMALSIAAESRNDREFLVNMEKKVGNSVLAAESVPAALGVVCYAQGDPLRTIALCSSIGNDTDSIATMAGAIVGALRGTAALPADLLSEFLEVNHDDFDLQQIAEGLSQLAIVNMAQRAQRLSSTVSPRVQP</sequence>
<accession>A0AAE4GBY3</accession>
<keyword evidence="2" id="KW-0378">Hydrolase</keyword>
<evidence type="ECO:0000256" key="1">
    <source>
        <dbReference type="ARBA" id="ARBA00010702"/>
    </source>
</evidence>
<comment type="caution">
    <text evidence="4">The sequence shown here is derived from an EMBL/GenBank/DDBJ whole genome shotgun (WGS) entry which is preliminary data.</text>
</comment>
<gene>
    <name evidence="4" type="ORF">RJN63_19410</name>
</gene>
<name>A0AAE4GBY3_9BURK</name>
<dbReference type="InterPro" id="IPR050792">
    <property type="entry name" value="ADP-ribosylglycohydrolase"/>
</dbReference>
<dbReference type="GO" id="GO:0046872">
    <property type="term" value="F:metal ion binding"/>
    <property type="evidence" value="ECO:0007669"/>
    <property type="project" value="UniProtKB-KW"/>
</dbReference>
<dbReference type="Pfam" id="PF03747">
    <property type="entry name" value="ADP_ribosyl_GH"/>
    <property type="match status" value="1"/>
</dbReference>
<dbReference type="Gene3D" id="1.10.4080.10">
    <property type="entry name" value="ADP-ribosylation/Crystallin J1"/>
    <property type="match status" value="1"/>
</dbReference>
<evidence type="ECO:0000313" key="4">
    <source>
        <dbReference type="EMBL" id="MDT0339011.1"/>
    </source>
</evidence>
<proteinExistence type="inferred from homology"/>
<dbReference type="PANTHER" id="PTHR16222:SF24">
    <property type="entry name" value="ADP-RIBOSYLHYDROLASE ARH3"/>
    <property type="match status" value="1"/>
</dbReference>
<dbReference type="SUPFAM" id="SSF101478">
    <property type="entry name" value="ADP-ribosylglycohydrolase"/>
    <property type="match status" value="1"/>
</dbReference>
<dbReference type="InterPro" id="IPR036705">
    <property type="entry name" value="Ribosyl_crysJ1_sf"/>
</dbReference>
<protein>
    <submittedName>
        <fullName evidence="4">ADP-ribosylglycohydrolase family protein</fullName>
    </submittedName>
</protein>
<feature type="binding site" evidence="3">
    <location>
        <position position="299"/>
    </location>
    <ligand>
        <name>Mg(2+)</name>
        <dbReference type="ChEBI" id="CHEBI:18420"/>
        <label>1</label>
    </ligand>
</feature>
<comment type="cofactor">
    <cofactor evidence="3">
        <name>Mg(2+)</name>
        <dbReference type="ChEBI" id="CHEBI:18420"/>
    </cofactor>
    <text evidence="3">Binds 2 magnesium ions per subunit.</text>
</comment>
<keyword evidence="3" id="KW-0460">Magnesium</keyword>
<evidence type="ECO:0000256" key="2">
    <source>
        <dbReference type="ARBA" id="ARBA00022801"/>
    </source>
</evidence>
<dbReference type="InterPro" id="IPR005502">
    <property type="entry name" value="Ribosyl_crysJ1"/>
</dbReference>
<dbReference type="PANTHER" id="PTHR16222">
    <property type="entry name" value="ADP-RIBOSYLGLYCOHYDROLASE"/>
    <property type="match status" value="1"/>
</dbReference>
<evidence type="ECO:0000256" key="3">
    <source>
        <dbReference type="PIRSR" id="PIRSR605502-1"/>
    </source>
</evidence>
<reference evidence="4" key="1">
    <citation type="submission" date="2023-02" db="EMBL/GenBank/DDBJ databases">
        <title>Description of Herbaspirillum huttiense subsp. nephrolepsisexaltata and Herbaspirillum huttiense subsp. lycopersicon.</title>
        <authorList>
            <person name="Poudel M."/>
            <person name="Sharma A."/>
            <person name="Goss E."/>
            <person name="Tapia J.H."/>
            <person name="Harmon C.M."/>
            <person name="Jones J.B."/>
        </authorList>
    </citation>
    <scope>NUCLEOTIDE SEQUENCE</scope>
    <source>
        <strain evidence="4">NC40101</strain>
    </source>
</reference>
<dbReference type="RefSeq" id="WP_204725581.1">
    <property type="nucleotide sequence ID" value="NZ_JAVLSM010000017.1"/>
</dbReference>
<feature type="binding site" evidence="3">
    <location>
        <position position="300"/>
    </location>
    <ligand>
        <name>Mg(2+)</name>
        <dbReference type="ChEBI" id="CHEBI:18420"/>
        <label>1</label>
    </ligand>
</feature>
<feature type="binding site" evidence="3">
    <location>
        <position position="66"/>
    </location>
    <ligand>
        <name>Mg(2+)</name>
        <dbReference type="ChEBI" id="CHEBI:18420"/>
        <label>1</label>
    </ligand>
</feature>
<organism evidence="4">
    <name type="scientific">Herbaspirillum huttiense subsp. nephrolepidis</name>
    <dbReference type="NCBI Taxonomy" id="3075126"/>
    <lineage>
        <taxon>Bacteria</taxon>
        <taxon>Pseudomonadati</taxon>
        <taxon>Pseudomonadota</taxon>
        <taxon>Betaproteobacteria</taxon>
        <taxon>Burkholderiales</taxon>
        <taxon>Oxalobacteraceae</taxon>
        <taxon>Herbaspirillum</taxon>
    </lineage>
</organism>
<comment type="similarity">
    <text evidence="1">Belongs to the ADP-ribosylglycohydrolase family.</text>
</comment>
<feature type="binding site" evidence="3">
    <location>
        <position position="68"/>
    </location>
    <ligand>
        <name>Mg(2+)</name>
        <dbReference type="ChEBI" id="CHEBI:18420"/>
        <label>1</label>
    </ligand>
</feature>
<dbReference type="GO" id="GO:0016787">
    <property type="term" value="F:hydrolase activity"/>
    <property type="evidence" value="ECO:0007669"/>
    <property type="project" value="UniProtKB-KW"/>
</dbReference>